<evidence type="ECO:0000256" key="1">
    <source>
        <dbReference type="SAM" id="MobiDB-lite"/>
    </source>
</evidence>
<keyword evidence="2" id="KW-0489">Methyltransferase</keyword>
<proteinExistence type="predicted"/>
<dbReference type="GO" id="GO:0032259">
    <property type="term" value="P:methylation"/>
    <property type="evidence" value="ECO:0007669"/>
    <property type="project" value="UniProtKB-KW"/>
</dbReference>
<dbReference type="GO" id="GO:0008168">
    <property type="term" value="F:methyltransferase activity"/>
    <property type="evidence" value="ECO:0007669"/>
    <property type="project" value="UniProtKB-KW"/>
</dbReference>
<dbReference type="CDD" id="cd02440">
    <property type="entry name" value="AdoMet_MTases"/>
    <property type="match status" value="1"/>
</dbReference>
<sequence length="244" mass="28044">MLDALGPDLARQVPMRSDDSAPGDTAIGRVFETTENVHKLRHYFPIYQSVLTRTERMLEIGVDRGGSLRMWREYLPDATIVGLDISPKVAQYDDPQNDIHVRVGDQTDTSFLSSVLEEFGPFDTVLDDGGHTNKQMIASFQYLFPRLKPGGVYIVEDVCANYWTLYRDQRESFVDFTKWLMDAMHAHYQQMSSVYQLMEGHQKRVKEVRVPFATTIIDRIEVFDSVVVVHRAAESKHLPRAVFR</sequence>
<organism evidence="2 3">
    <name type="scientific">[Mycobacterium] burgundiense</name>
    <dbReference type="NCBI Taxonomy" id="3064286"/>
    <lineage>
        <taxon>Bacteria</taxon>
        <taxon>Bacillati</taxon>
        <taxon>Actinomycetota</taxon>
        <taxon>Actinomycetes</taxon>
        <taxon>Mycobacteriales</taxon>
        <taxon>Mycobacteriaceae</taxon>
        <taxon>Mycolicibacterium</taxon>
    </lineage>
</organism>
<dbReference type="EC" id="2.1.1.-" evidence="2"/>
<protein>
    <submittedName>
        <fullName evidence="2">Class I SAM-dependent methyltransferase</fullName>
        <ecNumber evidence="2">2.1.1.-</ecNumber>
    </submittedName>
</protein>
<evidence type="ECO:0000313" key="2">
    <source>
        <dbReference type="EMBL" id="CAJ1510894.1"/>
    </source>
</evidence>
<gene>
    <name evidence="2" type="ORF">MU0053_004839</name>
</gene>
<reference evidence="2 3" key="1">
    <citation type="submission" date="2023-08" db="EMBL/GenBank/DDBJ databases">
        <authorList>
            <person name="Folkvardsen B D."/>
            <person name="Norman A."/>
        </authorList>
    </citation>
    <scope>NUCLEOTIDE SEQUENCE [LARGE SCALE GENOMIC DNA]</scope>
    <source>
        <strain evidence="2 3">Mu0053</strain>
    </source>
</reference>
<keyword evidence="2" id="KW-0808">Transferase</keyword>
<dbReference type="Proteomes" id="UP001190465">
    <property type="component" value="Chromosome"/>
</dbReference>
<accession>A0ABN9NRX6</accession>
<dbReference type="Gene3D" id="3.40.50.150">
    <property type="entry name" value="Vaccinia Virus protein VP39"/>
    <property type="match status" value="1"/>
</dbReference>
<name>A0ABN9NRX6_9MYCO</name>
<feature type="region of interest" description="Disordered" evidence="1">
    <location>
        <begin position="1"/>
        <end position="24"/>
    </location>
</feature>
<dbReference type="EMBL" id="OY726397">
    <property type="protein sequence ID" value="CAJ1510894.1"/>
    <property type="molecule type" value="Genomic_DNA"/>
</dbReference>
<dbReference type="Pfam" id="PF13578">
    <property type="entry name" value="Methyltransf_24"/>
    <property type="match status" value="1"/>
</dbReference>
<dbReference type="InterPro" id="IPR029063">
    <property type="entry name" value="SAM-dependent_MTases_sf"/>
</dbReference>
<keyword evidence="3" id="KW-1185">Reference proteome</keyword>
<evidence type="ECO:0000313" key="3">
    <source>
        <dbReference type="Proteomes" id="UP001190465"/>
    </source>
</evidence>
<dbReference type="SUPFAM" id="SSF53335">
    <property type="entry name" value="S-adenosyl-L-methionine-dependent methyltransferases"/>
    <property type="match status" value="1"/>
</dbReference>
<dbReference type="RefSeq" id="WP_308483005.1">
    <property type="nucleotide sequence ID" value="NZ_OY726397.1"/>
</dbReference>